<reference evidence="2" key="1">
    <citation type="submission" date="2021-03" db="EMBL/GenBank/DDBJ databases">
        <authorList>
            <person name="Tran Van P."/>
        </authorList>
    </citation>
    <scope>NUCLEOTIDE SEQUENCE</scope>
</reference>
<sequence>MTSALANYATEAVPRLTNRLVYANHLSGGRVENNFGNTILITPDRDWNPDFPVIGGLVYCESNTLDHAATEARGVERMLNILSNIWHQKKQGTLGKCAFLSDRHSFDLLCGVTLKKGLSSNKKKQVLVNHRKSIRYLPDIVNRFENQTRSQNVTHETGGTHNVSEQNVQNFTLNQTPKHYVYQFEKKYGMASYKQDKRDVEPVSRDLFNSMIQTRTGRDFDYYAEKVDQDDLNPKLVHDLSLESSSEEEDKNKNVHTHRVYDNRDEKNGSATFEVGFKHFLLGKQYDSGLQGYELPTTVSNTRSRHDRKPRIIRYNKRIDFKVGQRIASQNNSDKIKKIEEDNIKSQNIPEPTSFQKENAHGYMDDEPENETNSSDESDYDDYDYYDETNLDAYEESLLPLVLQSTQRRYYFFYDDDDACTPYCALSITRLDYDLIICNSIEISKN</sequence>
<dbReference type="EMBL" id="CAJPIN010001286">
    <property type="protein sequence ID" value="CAG2054398.1"/>
    <property type="molecule type" value="Genomic_DNA"/>
</dbReference>
<evidence type="ECO:0000256" key="1">
    <source>
        <dbReference type="SAM" id="MobiDB-lite"/>
    </source>
</evidence>
<protein>
    <submittedName>
        <fullName evidence="2">Uncharacterized protein</fullName>
    </submittedName>
</protein>
<accession>A0ABN7NHN9</accession>
<comment type="caution">
    <text evidence="2">The sequence shown here is derived from an EMBL/GenBank/DDBJ whole genome shotgun (WGS) entry which is preliminary data.</text>
</comment>
<feature type="compositionally biased region" description="Basic and acidic residues" evidence="1">
    <location>
        <begin position="334"/>
        <end position="344"/>
    </location>
</feature>
<evidence type="ECO:0000313" key="3">
    <source>
        <dbReference type="Proteomes" id="UP001153148"/>
    </source>
</evidence>
<feature type="region of interest" description="Disordered" evidence="1">
    <location>
        <begin position="332"/>
        <end position="383"/>
    </location>
</feature>
<feature type="compositionally biased region" description="Polar residues" evidence="1">
    <location>
        <begin position="346"/>
        <end position="357"/>
    </location>
</feature>
<keyword evidence="3" id="KW-1185">Reference proteome</keyword>
<organism evidence="2 3">
    <name type="scientific">Timema podura</name>
    <name type="common">Walking stick</name>
    <dbReference type="NCBI Taxonomy" id="61482"/>
    <lineage>
        <taxon>Eukaryota</taxon>
        <taxon>Metazoa</taxon>
        <taxon>Ecdysozoa</taxon>
        <taxon>Arthropoda</taxon>
        <taxon>Hexapoda</taxon>
        <taxon>Insecta</taxon>
        <taxon>Pterygota</taxon>
        <taxon>Neoptera</taxon>
        <taxon>Polyneoptera</taxon>
        <taxon>Phasmatodea</taxon>
        <taxon>Timematodea</taxon>
        <taxon>Timematoidea</taxon>
        <taxon>Timematidae</taxon>
        <taxon>Timema</taxon>
    </lineage>
</organism>
<dbReference type="Proteomes" id="UP001153148">
    <property type="component" value="Unassembled WGS sequence"/>
</dbReference>
<proteinExistence type="predicted"/>
<evidence type="ECO:0000313" key="2">
    <source>
        <dbReference type="EMBL" id="CAG2054398.1"/>
    </source>
</evidence>
<feature type="compositionally biased region" description="Acidic residues" evidence="1">
    <location>
        <begin position="365"/>
        <end position="383"/>
    </location>
</feature>
<name>A0ABN7NHN9_TIMPD</name>
<gene>
    <name evidence="2" type="ORF">TPAB3V08_LOCUS1427</name>
</gene>